<dbReference type="AlphaFoldDB" id="A0A832H348"/>
<evidence type="ECO:0000313" key="9">
    <source>
        <dbReference type="EMBL" id="HGW94287.1"/>
    </source>
</evidence>
<keyword evidence="3 7" id="KW-0812">Transmembrane</keyword>
<dbReference type="PANTHER" id="PTHR14969:SF62">
    <property type="entry name" value="DECAPRENYLPHOSPHORYL-5-PHOSPHORIBOSE PHOSPHATASE RV3807C-RELATED"/>
    <property type="match status" value="1"/>
</dbReference>
<accession>A0A832H348</accession>
<dbReference type="CDD" id="cd03392">
    <property type="entry name" value="PAP2_like_2"/>
    <property type="match status" value="1"/>
</dbReference>
<dbReference type="SUPFAM" id="SSF48317">
    <property type="entry name" value="Acid phosphatase/Vanadium-dependent haloperoxidase"/>
    <property type="match status" value="1"/>
</dbReference>
<dbReference type="Gene3D" id="1.20.144.10">
    <property type="entry name" value="Phosphatidic acid phosphatase type 2/haloperoxidase"/>
    <property type="match status" value="1"/>
</dbReference>
<keyword evidence="5 7" id="KW-1133">Transmembrane helix</keyword>
<feature type="transmembrane region" description="Helical" evidence="7">
    <location>
        <begin position="56"/>
        <end position="77"/>
    </location>
</feature>
<proteinExistence type="predicted"/>
<evidence type="ECO:0000256" key="2">
    <source>
        <dbReference type="ARBA" id="ARBA00022475"/>
    </source>
</evidence>
<feature type="domain" description="Phosphatidic acid phosphatase type 2/haloperoxidase" evidence="8">
    <location>
        <begin position="18"/>
        <end position="127"/>
    </location>
</feature>
<dbReference type="PANTHER" id="PTHR14969">
    <property type="entry name" value="SPHINGOSINE-1-PHOSPHATE PHOSPHOHYDROLASE"/>
    <property type="match status" value="1"/>
</dbReference>
<dbReference type="EMBL" id="DSRD01000527">
    <property type="protein sequence ID" value="HGW94287.1"/>
    <property type="molecule type" value="Genomic_DNA"/>
</dbReference>
<reference evidence="9" key="1">
    <citation type="journal article" date="2020" name="mSystems">
        <title>Genome- and Community-Level Interaction Insights into Carbon Utilization and Element Cycling Functions of Hydrothermarchaeota in Hydrothermal Sediment.</title>
        <authorList>
            <person name="Zhou Z."/>
            <person name="Liu Y."/>
            <person name="Xu W."/>
            <person name="Pan J."/>
            <person name="Luo Z.H."/>
            <person name="Li M."/>
        </authorList>
    </citation>
    <scope>NUCLEOTIDE SEQUENCE [LARGE SCALE GENOMIC DNA]</scope>
    <source>
        <strain evidence="9">SpSt-402</strain>
    </source>
</reference>
<protein>
    <submittedName>
        <fullName evidence="9">Phosphatase PAP2 family protein</fullName>
    </submittedName>
</protein>
<dbReference type="SMART" id="SM00014">
    <property type="entry name" value="acidPPc"/>
    <property type="match status" value="1"/>
</dbReference>
<dbReference type="GO" id="GO:0016787">
    <property type="term" value="F:hydrolase activity"/>
    <property type="evidence" value="ECO:0007669"/>
    <property type="project" value="UniProtKB-KW"/>
</dbReference>
<name>A0A832H348_9CYAN</name>
<evidence type="ECO:0000256" key="3">
    <source>
        <dbReference type="ARBA" id="ARBA00022692"/>
    </source>
</evidence>
<dbReference type="Pfam" id="PF01569">
    <property type="entry name" value="PAP2"/>
    <property type="match status" value="1"/>
</dbReference>
<sequence length="139" mass="16091">MRHRDRHFITLSSHWRSLLSLVITPLGSSLLNRTLKLLFHRERPHLWKVFSPDLSYAFPSGHAMSSATFVMVLIVLAWNTHWRWMVLVMGRLFVLAIGWTRVYLGMHYPSDVLAGWLLAIAWSVATMMVIQPQSSPRPI</sequence>
<comment type="caution">
    <text evidence="9">The sequence shown here is derived from an EMBL/GenBank/DDBJ whole genome shotgun (WGS) entry which is preliminary data.</text>
</comment>
<evidence type="ECO:0000259" key="8">
    <source>
        <dbReference type="SMART" id="SM00014"/>
    </source>
</evidence>
<evidence type="ECO:0000256" key="7">
    <source>
        <dbReference type="SAM" id="Phobius"/>
    </source>
</evidence>
<feature type="transmembrane region" description="Helical" evidence="7">
    <location>
        <begin position="84"/>
        <end position="106"/>
    </location>
</feature>
<evidence type="ECO:0000256" key="4">
    <source>
        <dbReference type="ARBA" id="ARBA00022801"/>
    </source>
</evidence>
<organism evidence="9">
    <name type="scientific">Oscillatoriales cyanobacterium SpSt-402</name>
    <dbReference type="NCBI Taxonomy" id="2282168"/>
    <lineage>
        <taxon>Bacteria</taxon>
        <taxon>Bacillati</taxon>
        <taxon>Cyanobacteriota</taxon>
        <taxon>Cyanophyceae</taxon>
        <taxon>Oscillatoriophycideae</taxon>
        <taxon>Oscillatoriales</taxon>
    </lineage>
</organism>
<dbReference type="InterPro" id="IPR036938">
    <property type="entry name" value="PAP2/HPO_sf"/>
</dbReference>
<evidence type="ECO:0000256" key="1">
    <source>
        <dbReference type="ARBA" id="ARBA00004651"/>
    </source>
</evidence>
<feature type="transmembrane region" description="Helical" evidence="7">
    <location>
        <begin position="112"/>
        <end position="130"/>
    </location>
</feature>
<dbReference type="InterPro" id="IPR000326">
    <property type="entry name" value="PAP2/HPO"/>
</dbReference>
<keyword evidence="6 7" id="KW-0472">Membrane</keyword>
<keyword evidence="4" id="KW-0378">Hydrolase</keyword>
<evidence type="ECO:0000256" key="5">
    <source>
        <dbReference type="ARBA" id="ARBA00022989"/>
    </source>
</evidence>
<dbReference type="GO" id="GO:0005886">
    <property type="term" value="C:plasma membrane"/>
    <property type="evidence" value="ECO:0007669"/>
    <property type="project" value="UniProtKB-SubCell"/>
</dbReference>
<comment type="subcellular location">
    <subcellularLocation>
        <location evidence="1">Cell membrane</location>
        <topology evidence="1">Multi-pass membrane protein</topology>
    </subcellularLocation>
</comment>
<evidence type="ECO:0000256" key="6">
    <source>
        <dbReference type="ARBA" id="ARBA00023136"/>
    </source>
</evidence>
<keyword evidence="2" id="KW-1003">Cell membrane</keyword>
<gene>
    <name evidence="9" type="ORF">ENR47_08405</name>
</gene>